<dbReference type="Proteomes" id="UP000179010">
    <property type="component" value="Unassembled WGS sequence"/>
</dbReference>
<protein>
    <recommendedName>
        <fullName evidence="3">AB hydrolase-1 domain-containing protein</fullName>
    </recommendedName>
</protein>
<dbReference type="AlphaFoldDB" id="A0A1F4PPX6"/>
<name>A0A1F4PPX6_UNCK3</name>
<gene>
    <name evidence="1" type="ORF">A2994_03210</name>
</gene>
<accession>A0A1F4PPX6</accession>
<evidence type="ECO:0008006" key="3">
    <source>
        <dbReference type="Google" id="ProtNLM"/>
    </source>
</evidence>
<organism evidence="1 2">
    <name type="scientific">candidate division Kazan bacterium RIFCSPLOWO2_01_FULL_48_13</name>
    <dbReference type="NCBI Taxonomy" id="1798539"/>
    <lineage>
        <taxon>Bacteria</taxon>
        <taxon>Bacteria division Kazan-3B-28</taxon>
    </lineage>
</organism>
<dbReference type="EMBL" id="METE01000001">
    <property type="protein sequence ID" value="OGB85737.1"/>
    <property type="molecule type" value="Genomic_DNA"/>
</dbReference>
<dbReference type="Pfam" id="PF06821">
    <property type="entry name" value="Ser_hydrolase"/>
    <property type="match status" value="1"/>
</dbReference>
<dbReference type="InterPro" id="IPR010662">
    <property type="entry name" value="RBBP9/YdeN"/>
</dbReference>
<dbReference type="Gene3D" id="3.40.50.1820">
    <property type="entry name" value="alpha/beta hydrolase"/>
    <property type="match status" value="1"/>
</dbReference>
<evidence type="ECO:0000313" key="2">
    <source>
        <dbReference type="Proteomes" id="UP000179010"/>
    </source>
</evidence>
<evidence type="ECO:0000313" key="1">
    <source>
        <dbReference type="EMBL" id="OGB85737.1"/>
    </source>
</evidence>
<sequence length="200" mass="23067">MQQVVLIHGGEDFRSYEEYIKNLKAYQPEIEEFLPKKRWKRTLAERLGEGYQVFTPEMPNSENARYEEWKIWFEKMFPFLDDDLILVGHSLGGIFLPKYLSENIFPKKIKAVVLVSPPYDSEGLEPPLADFVLTKPLAQLAQQCSNIYIVHGDADPIVPYSHAEKYLKELPNAKLVTIQGGDHFTQPEFPELVELIKGIK</sequence>
<reference evidence="1 2" key="1">
    <citation type="journal article" date="2016" name="Nat. Commun.">
        <title>Thousands of microbial genomes shed light on interconnected biogeochemical processes in an aquifer system.</title>
        <authorList>
            <person name="Anantharaman K."/>
            <person name="Brown C.T."/>
            <person name="Hug L.A."/>
            <person name="Sharon I."/>
            <person name="Castelle C.J."/>
            <person name="Probst A.J."/>
            <person name="Thomas B.C."/>
            <person name="Singh A."/>
            <person name="Wilkins M.J."/>
            <person name="Karaoz U."/>
            <person name="Brodie E.L."/>
            <person name="Williams K.H."/>
            <person name="Hubbard S.S."/>
            <person name="Banfield J.F."/>
        </authorList>
    </citation>
    <scope>NUCLEOTIDE SEQUENCE [LARGE SCALE GENOMIC DNA]</scope>
</reference>
<dbReference type="PANTHER" id="PTHR15394">
    <property type="entry name" value="SERINE HYDROLASE RBBP9"/>
    <property type="match status" value="1"/>
</dbReference>
<comment type="caution">
    <text evidence="1">The sequence shown here is derived from an EMBL/GenBank/DDBJ whole genome shotgun (WGS) entry which is preliminary data.</text>
</comment>
<dbReference type="GO" id="GO:0016787">
    <property type="term" value="F:hydrolase activity"/>
    <property type="evidence" value="ECO:0007669"/>
    <property type="project" value="InterPro"/>
</dbReference>
<dbReference type="InterPro" id="IPR029058">
    <property type="entry name" value="AB_hydrolase_fold"/>
</dbReference>
<dbReference type="SUPFAM" id="SSF53474">
    <property type="entry name" value="alpha/beta-Hydrolases"/>
    <property type="match status" value="1"/>
</dbReference>
<dbReference type="STRING" id="1798539.A2994_03210"/>
<proteinExistence type="predicted"/>
<dbReference type="PANTHER" id="PTHR15394:SF3">
    <property type="entry name" value="SERINE HYDROLASE RBBP9"/>
    <property type="match status" value="1"/>
</dbReference>